<keyword evidence="2 12" id="KW-0547">Nucleotide-binding</keyword>
<evidence type="ECO:0000256" key="7">
    <source>
        <dbReference type="ARBA" id="ARBA00023235"/>
    </source>
</evidence>
<evidence type="ECO:0000259" key="13">
    <source>
        <dbReference type="PROSITE" id="PS51198"/>
    </source>
</evidence>
<dbReference type="PANTHER" id="PTHR11070:SF2">
    <property type="entry name" value="ATP-DEPENDENT DNA HELICASE SRS2"/>
    <property type="match status" value="1"/>
</dbReference>
<evidence type="ECO:0000256" key="1">
    <source>
        <dbReference type="ARBA" id="ARBA00009922"/>
    </source>
</evidence>
<dbReference type="InterPro" id="IPR014016">
    <property type="entry name" value="UvrD-like_ATP-bd"/>
</dbReference>
<keyword evidence="3 12" id="KW-0378">Hydrolase</keyword>
<evidence type="ECO:0000256" key="9">
    <source>
        <dbReference type="ARBA" id="ARBA00034808"/>
    </source>
</evidence>
<gene>
    <name evidence="15" type="ORF">U0R10_06365</name>
</gene>
<evidence type="ECO:0000256" key="6">
    <source>
        <dbReference type="ARBA" id="ARBA00023125"/>
    </source>
</evidence>
<comment type="caution">
    <text evidence="15">The sequence shown here is derived from an EMBL/GenBank/DDBJ whole genome shotgun (WGS) entry which is preliminary data.</text>
</comment>
<evidence type="ECO:0000256" key="11">
    <source>
        <dbReference type="ARBA" id="ARBA00048988"/>
    </source>
</evidence>
<evidence type="ECO:0000256" key="12">
    <source>
        <dbReference type="PROSITE-ProRule" id="PRU00560"/>
    </source>
</evidence>
<dbReference type="Pfam" id="PF13361">
    <property type="entry name" value="UvrD_C"/>
    <property type="match status" value="1"/>
</dbReference>
<organism evidence="15 16">
    <name type="scientific">Aquirufa avitistagni</name>
    <dbReference type="NCBI Taxonomy" id="3104728"/>
    <lineage>
        <taxon>Bacteria</taxon>
        <taxon>Pseudomonadati</taxon>
        <taxon>Bacteroidota</taxon>
        <taxon>Cytophagia</taxon>
        <taxon>Cytophagales</taxon>
        <taxon>Flectobacillaceae</taxon>
        <taxon>Aquirufa</taxon>
    </lineage>
</organism>
<evidence type="ECO:0000256" key="5">
    <source>
        <dbReference type="ARBA" id="ARBA00022840"/>
    </source>
</evidence>
<evidence type="ECO:0000313" key="16">
    <source>
        <dbReference type="Proteomes" id="UP001598138"/>
    </source>
</evidence>
<keyword evidence="5 12" id="KW-0067">ATP-binding</keyword>
<comment type="catalytic activity">
    <reaction evidence="11">
        <text>ATP + H2O = ADP + phosphate + H(+)</text>
        <dbReference type="Rhea" id="RHEA:13065"/>
        <dbReference type="ChEBI" id="CHEBI:15377"/>
        <dbReference type="ChEBI" id="CHEBI:15378"/>
        <dbReference type="ChEBI" id="CHEBI:30616"/>
        <dbReference type="ChEBI" id="CHEBI:43474"/>
        <dbReference type="ChEBI" id="CHEBI:456216"/>
        <dbReference type="EC" id="5.6.2.4"/>
    </reaction>
</comment>
<name>A0ABW6DBE8_9BACT</name>
<dbReference type="Gene3D" id="1.10.486.10">
    <property type="entry name" value="PCRA, domain 4"/>
    <property type="match status" value="1"/>
</dbReference>
<keyword evidence="7" id="KW-0413">Isomerase</keyword>
<dbReference type="EC" id="5.6.2.4" evidence="9"/>
<evidence type="ECO:0000256" key="8">
    <source>
        <dbReference type="ARBA" id="ARBA00034617"/>
    </source>
</evidence>
<dbReference type="PROSITE" id="PS51198">
    <property type="entry name" value="UVRD_HELICASE_ATP_BIND"/>
    <property type="match status" value="1"/>
</dbReference>
<evidence type="ECO:0000256" key="2">
    <source>
        <dbReference type="ARBA" id="ARBA00022741"/>
    </source>
</evidence>
<dbReference type="SUPFAM" id="SSF52540">
    <property type="entry name" value="P-loop containing nucleoside triphosphate hydrolases"/>
    <property type="match status" value="1"/>
</dbReference>
<dbReference type="InterPro" id="IPR000212">
    <property type="entry name" value="DNA_helicase_UvrD/REP"/>
</dbReference>
<dbReference type="Pfam" id="PF00580">
    <property type="entry name" value="UvrD-helicase"/>
    <property type="match status" value="1"/>
</dbReference>
<evidence type="ECO:0000256" key="4">
    <source>
        <dbReference type="ARBA" id="ARBA00022806"/>
    </source>
</evidence>
<dbReference type="RefSeq" id="WP_377983121.1">
    <property type="nucleotide sequence ID" value="NZ_JBBKXZ010000002.1"/>
</dbReference>
<accession>A0ABW6DBE8</accession>
<dbReference type="Gene3D" id="1.10.10.160">
    <property type="match status" value="1"/>
</dbReference>
<dbReference type="CDD" id="cd17932">
    <property type="entry name" value="DEXQc_UvrD"/>
    <property type="match status" value="1"/>
</dbReference>
<proteinExistence type="inferred from homology"/>
<evidence type="ECO:0000259" key="14">
    <source>
        <dbReference type="PROSITE" id="PS51217"/>
    </source>
</evidence>
<comment type="similarity">
    <text evidence="1">Belongs to the helicase family. UvrD subfamily.</text>
</comment>
<dbReference type="Gene3D" id="3.40.50.300">
    <property type="entry name" value="P-loop containing nucleotide triphosphate hydrolases"/>
    <property type="match status" value="2"/>
</dbReference>
<protein>
    <recommendedName>
        <fullName evidence="9">DNA 3'-5' helicase</fullName>
        <ecNumber evidence="9">5.6.2.4</ecNumber>
    </recommendedName>
    <alternativeName>
        <fullName evidence="10">DNA 3'-5' helicase II</fullName>
    </alternativeName>
</protein>
<keyword evidence="16" id="KW-1185">Reference proteome</keyword>
<dbReference type="PANTHER" id="PTHR11070">
    <property type="entry name" value="UVRD / RECB / PCRA DNA HELICASE FAMILY MEMBER"/>
    <property type="match status" value="1"/>
</dbReference>
<sequence>MDYLAGLNVPQRQAVEHIDGPLMIIAGAGSGKTRVLTYRTAYLIEKGVDPFSILLLTFTNKAAGEMRHRIENVIGTQAKNIWMGTFHSVFAKILRFEGTRLGYTSNFSIYDTDDSKSLIRALIKEQNLDDKIYKVNLVLNRISNAKNRLIGPDQYMASSVLEQEDRYAKIPMMGQLYKLYGQRCFQANAMDFDDLLFQTNILFRDHLDVLNKYQHKFKHVMVDEFQDTNVSQYLITKKLSAVNQNICVVGDDAQSIYAFRGADIQNILNFERDYPDLTTIKLEENYRSTKAIVAVANSIIARNKTQLKKDVFTSNEDGDQIEIIRAGSDNEEGRIIASTILETRQRDGLIWSDFAILYRTNAQSRSFEESLRRLNIKYKIVGGLSFYQRKEIKDVLGYLRFVVNQQDEEAFKRIINLPKRGIGDTTIAKIAITAAEQNTSVWDVVANIQQFQGVRGTAPIEQFADLIKSYKLMVEVEGKDAYEVASHVAKTSGLVRELYEDKTVEGLARYQNVQELLNAVKQFVDSEENEDKSLATFLQSVSLLTNADTTEDPNDTDKVTLMTVHSAKGLEFKHVFLVGLEEDLFPSQMMLQSQADLEEERRLFYVAITRAEKKLMISYAESRYQFGRLKSCEPSRFIDELDSTYLKMAKTPGKKDVSNYRPVQKTGFVEKSTNVSAAQLIQKPKQNTNYQHVPSADFKQSDPMSLQEGQRVEHQKFGFGTIAKLEINGAERKAHITFEQGVGEKTLLLSFAKLMIIS</sequence>
<dbReference type="PROSITE" id="PS51217">
    <property type="entry name" value="UVRD_HELICASE_CTER"/>
    <property type="match status" value="1"/>
</dbReference>
<evidence type="ECO:0000256" key="3">
    <source>
        <dbReference type="ARBA" id="ARBA00022801"/>
    </source>
</evidence>
<dbReference type="CDD" id="cd18807">
    <property type="entry name" value="SF1_C_UvrD"/>
    <property type="match status" value="1"/>
</dbReference>
<keyword evidence="4 12" id="KW-0347">Helicase</keyword>
<dbReference type="InterPro" id="IPR014017">
    <property type="entry name" value="DNA_helicase_UvrD-like_C"/>
</dbReference>
<evidence type="ECO:0000313" key="15">
    <source>
        <dbReference type="EMBL" id="MFD3394237.1"/>
    </source>
</evidence>
<feature type="binding site" evidence="12">
    <location>
        <begin position="26"/>
        <end position="33"/>
    </location>
    <ligand>
        <name>ATP</name>
        <dbReference type="ChEBI" id="CHEBI:30616"/>
    </ligand>
</feature>
<dbReference type="Proteomes" id="UP001598138">
    <property type="component" value="Unassembled WGS sequence"/>
</dbReference>
<dbReference type="EMBL" id="JBBKXZ010000002">
    <property type="protein sequence ID" value="MFD3394237.1"/>
    <property type="molecule type" value="Genomic_DNA"/>
</dbReference>
<feature type="domain" description="UvrD-like helicase C-terminal" evidence="14">
    <location>
        <begin position="290"/>
        <end position="569"/>
    </location>
</feature>
<comment type="catalytic activity">
    <reaction evidence="8">
        <text>Couples ATP hydrolysis with the unwinding of duplex DNA by translocating in the 3'-5' direction.</text>
        <dbReference type="EC" id="5.6.2.4"/>
    </reaction>
</comment>
<keyword evidence="6" id="KW-0238">DNA-binding</keyword>
<feature type="domain" description="UvrD-like helicase ATP-binding" evidence="13">
    <location>
        <begin position="5"/>
        <end position="289"/>
    </location>
</feature>
<evidence type="ECO:0000256" key="10">
    <source>
        <dbReference type="ARBA" id="ARBA00034923"/>
    </source>
</evidence>
<reference evidence="15 16" key="1">
    <citation type="submission" date="2024-03" db="EMBL/GenBank/DDBJ databases">
        <title>Aquirufa genome sequencing.</title>
        <authorList>
            <person name="Pitt A."/>
            <person name="Hahn M.W."/>
        </authorList>
    </citation>
    <scope>NUCLEOTIDE SEQUENCE [LARGE SCALE GENOMIC DNA]</scope>
    <source>
        <strain evidence="15 16">OSTEICH-129V</strain>
    </source>
</reference>
<dbReference type="InterPro" id="IPR027417">
    <property type="entry name" value="P-loop_NTPase"/>
</dbReference>
<dbReference type="Pfam" id="PF21196">
    <property type="entry name" value="PcrA_UvrD_tudor"/>
    <property type="match status" value="1"/>
</dbReference>
<dbReference type="InterPro" id="IPR013986">
    <property type="entry name" value="DExx_box_DNA_helicase_dom_sf"/>
</dbReference>